<reference evidence="15" key="1">
    <citation type="submission" date="2024-06" db="EMBL/GenBank/DDBJ databases">
        <authorList>
            <person name="Liu X."/>
            <person name="Lenzi L."/>
            <person name="Haldenby T S."/>
            <person name="Uol C."/>
        </authorList>
    </citation>
    <scope>NUCLEOTIDE SEQUENCE</scope>
</reference>
<comment type="caution">
    <text evidence="15">The sequence shown here is derived from an EMBL/GenBank/DDBJ whole genome shotgun (WGS) entry which is preliminary data.</text>
</comment>
<keyword evidence="13" id="KW-0206">Cytoskeleton</keyword>
<evidence type="ECO:0000313" key="16">
    <source>
        <dbReference type="Proteomes" id="UP001497525"/>
    </source>
</evidence>
<dbReference type="GO" id="GO:0045504">
    <property type="term" value="F:dynein heavy chain binding"/>
    <property type="evidence" value="ECO:0007669"/>
    <property type="project" value="TreeGrafter"/>
</dbReference>
<evidence type="ECO:0000256" key="5">
    <source>
        <dbReference type="ARBA" id="ARBA00018863"/>
    </source>
</evidence>
<dbReference type="InterPro" id="IPR022780">
    <property type="entry name" value="Dynein_light_int_chain"/>
</dbReference>
<gene>
    <name evidence="15" type="ORF">CDAUBV1_LOCUS1357</name>
</gene>
<organism evidence="15 16">
    <name type="scientific">Calicophoron daubneyi</name>
    <name type="common">Rumen fluke</name>
    <name type="synonym">Paramphistomum daubneyi</name>
    <dbReference type="NCBI Taxonomy" id="300641"/>
    <lineage>
        <taxon>Eukaryota</taxon>
        <taxon>Metazoa</taxon>
        <taxon>Spiralia</taxon>
        <taxon>Lophotrochozoa</taxon>
        <taxon>Platyhelminthes</taxon>
        <taxon>Trematoda</taxon>
        <taxon>Digenea</taxon>
        <taxon>Plagiorchiida</taxon>
        <taxon>Pronocephalata</taxon>
        <taxon>Paramphistomoidea</taxon>
        <taxon>Paramphistomidae</taxon>
        <taxon>Calicophoron</taxon>
    </lineage>
</organism>
<comment type="subcellular location">
    <subcellularLocation>
        <location evidence="3">Cytoplasm</location>
        <location evidence="3">Cytoskeleton</location>
        <location evidence="3">Cilium axoneme</location>
    </subcellularLocation>
    <subcellularLocation>
        <location evidence="1">Cytoplasm</location>
        <location evidence="1">Cytoskeleton</location>
        <location evidence="1">Cilium basal body</location>
    </subcellularLocation>
    <subcellularLocation>
        <location evidence="2">Cytoplasm</location>
        <location evidence="2">Cytoskeleton</location>
        <location evidence="2">Microtubule organizing center</location>
        <location evidence="2">Centrosome</location>
    </subcellularLocation>
</comment>
<dbReference type="GO" id="GO:0035735">
    <property type="term" value="P:intraciliary transport involved in cilium assembly"/>
    <property type="evidence" value="ECO:0007669"/>
    <property type="project" value="InterPro"/>
</dbReference>
<evidence type="ECO:0000256" key="7">
    <source>
        <dbReference type="ARBA" id="ARBA00022490"/>
    </source>
</evidence>
<evidence type="ECO:0000256" key="3">
    <source>
        <dbReference type="ARBA" id="ARBA00004430"/>
    </source>
</evidence>
<keyword evidence="10" id="KW-0243">Dynein</keyword>
<evidence type="ECO:0000313" key="15">
    <source>
        <dbReference type="EMBL" id="CAL5129900.1"/>
    </source>
</evidence>
<sequence length="357" mass="40313">MTQSVWDIAIQQNRVKRESVKEVHEPTLLFIGSKNGGKTTIIHRFLERDDRVKPTLALDYTFGRKSAINFAAKSVVHIWELGGGSQLADLIDITINPENVLNLTMILVLDLSKPEELWDTMEKLLDAARRRYRQLVSRASQRELVHLQKSLCEMSERKSLSGHPDRELLDPFPLQFIMVGSKFDLFLNLPSEQQKIITRTLRFLNLYYGSSLFFISNKDEATIKRLKNRLSRVAFGGSDSPSLQLETGKPLVIPEGMDSFSNIGTPPTTDFGSASVKTPLDMWKVAFCTRFTQKSSEGALQASSPSSDPSKDPQFAEPLVDAALKIKDEEFVRSQRQNERRMRDLLQQAISDGIVIA</sequence>
<dbReference type="Gene3D" id="3.40.50.300">
    <property type="entry name" value="P-loop containing nucleotide triphosphate hydrolases"/>
    <property type="match status" value="1"/>
</dbReference>
<dbReference type="GO" id="GO:0005813">
    <property type="term" value="C:centrosome"/>
    <property type="evidence" value="ECO:0007669"/>
    <property type="project" value="UniProtKB-SubCell"/>
</dbReference>
<dbReference type="SUPFAM" id="SSF52540">
    <property type="entry name" value="P-loop containing nucleoside triphosphate hydrolases"/>
    <property type="match status" value="1"/>
</dbReference>
<evidence type="ECO:0000256" key="12">
    <source>
        <dbReference type="ARBA" id="ARBA00023175"/>
    </source>
</evidence>
<keyword evidence="8" id="KW-0493">Microtubule</keyword>
<keyword evidence="6" id="KW-0217">Developmental protein</keyword>
<keyword evidence="11" id="KW-0969">Cilium</keyword>
<evidence type="ECO:0000256" key="11">
    <source>
        <dbReference type="ARBA" id="ARBA00023069"/>
    </source>
</evidence>
<evidence type="ECO:0000256" key="9">
    <source>
        <dbReference type="ARBA" id="ARBA00022794"/>
    </source>
</evidence>
<dbReference type="InterPro" id="IPR040045">
    <property type="entry name" value="DYNC2LI1"/>
</dbReference>
<protein>
    <recommendedName>
        <fullName evidence="5">Cytoplasmic dynein 2 light intermediate chain 1</fullName>
    </recommendedName>
</protein>
<dbReference type="GO" id="GO:0005874">
    <property type="term" value="C:microtubule"/>
    <property type="evidence" value="ECO:0007669"/>
    <property type="project" value="UniProtKB-KW"/>
</dbReference>
<dbReference type="GO" id="GO:0035721">
    <property type="term" value="P:intraciliary retrograde transport"/>
    <property type="evidence" value="ECO:0007669"/>
    <property type="project" value="InterPro"/>
</dbReference>
<evidence type="ECO:0000256" key="14">
    <source>
        <dbReference type="ARBA" id="ARBA00023273"/>
    </source>
</evidence>
<evidence type="ECO:0000256" key="6">
    <source>
        <dbReference type="ARBA" id="ARBA00022473"/>
    </source>
</evidence>
<proteinExistence type="inferred from homology"/>
<keyword evidence="14" id="KW-0966">Cell projection</keyword>
<dbReference type="InterPro" id="IPR027417">
    <property type="entry name" value="P-loop_NTPase"/>
</dbReference>
<evidence type="ECO:0000256" key="4">
    <source>
        <dbReference type="ARBA" id="ARBA00006831"/>
    </source>
</evidence>
<evidence type="ECO:0000256" key="13">
    <source>
        <dbReference type="ARBA" id="ARBA00023212"/>
    </source>
</evidence>
<comment type="similarity">
    <text evidence="4">Belongs to the dynein light intermediate chain family.</text>
</comment>
<dbReference type="Pfam" id="PF05783">
    <property type="entry name" value="DLIC"/>
    <property type="match status" value="1"/>
</dbReference>
<dbReference type="GO" id="GO:0036064">
    <property type="term" value="C:ciliary basal body"/>
    <property type="evidence" value="ECO:0007669"/>
    <property type="project" value="TreeGrafter"/>
</dbReference>
<dbReference type="GO" id="GO:0005868">
    <property type="term" value="C:cytoplasmic dynein complex"/>
    <property type="evidence" value="ECO:0007669"/>
    <property type="project" value="InterPro"/>
</dbReference>
<dbReference type="PANTHER" id="PTHR13236:SF0">
    <property type="entry name" value="CYTOPLASMIC DYNEIN 2 LIGHT INTERMEDIATE CHAIN 1"/>
    <property type="match status" value="1"/>
</dbReference>
<keyword evidence="12" id="KW-0505">Motor protein</keyword>
<evidence type="ECO:0000256" key="8">
    <source>
        <dbReference type="ARBA" id="ARBA00022701"/>
    </source>
</evidence>
<dbReference type="AlphaFoldDB" id="A0AAV2T0A4"/>
<evidence type="ECO:0000256" key="1">
    <source>
        <dbReference type="ARBA" id="ARBA00004120"/>
    </source>
</evidence>
<keyword evidence="7" id="KW-0963">Cytoplasm</keyword>
<evidence type="ECO:0000256" key="2">
    <source>
        <dbReference type="ARBA" id="ARBA00004300"/>
    </source>
</evidence>
<accession>A0AAV2T0A4</accession>
<evidence type="ECO:0000256" key="10">
    <source>
        <dbReference type="ARBA" id="ARBA00023017"/>
    </source>
</evidence>
<dbReference type="PANTHER" id="PTHR13236">
    <property type="entry name" value="DYNEIN 2 LIGHT INTERMEDIATE CHAIN, ISOFORM 2"/>
    <property type="match status" value="1"/>
</dbReference>
<dbReference type="EMBL" id="CAXLJL010000055">
    <property type="protein sequence ID" value="CAL5129900.1"/>
    <property type="molecule type" value="Genomic_DNA"/>
</dbReference>
<dbReference type="GO" id="GO:0005930">
    <property type="term" value="C:axoneme"/>
    <property type="evidence" value="ECO:0007669"/>
    <property type="project" value="UniProtKB-SubCell"/>
</dbReference>
<dbReference type="Proteomes" id="UP001497525">
    <property type="component" value="Unassembled WGS sequence"/>
</dbReference>
<name>A0AAV2T0A4_CALDB</name>
<keyword evidence="9" id="KW-0970">Cilium biogenesis/degradation</keyword>